<evidence type="ECO:0000313" key="2">
    <source>
        <dbReference type="EnsemblMetazoa" id="CJA38391.1"/>
    </source>
</evidence>
<reference evidence="3" key="1">
    <citation type="submission" date="2010-08" db="EMBL/GenBank/DDBJ databases">
        <authorList>
            <consortium name="Caenorhabditis japonica Sequencing Consortium"/>
            <person name="Wilson R.K."/>
        </authorList>
    </citation>
    <scope>NUCLEOTIDE SEQUENCE [LARGE SCALE GENOMIC DNA]</scope>
    <source>
        <strain evidence="3">DF5081</strain>
    </source>
</reference>
<proteinExistence type="predicted"/>
<keyword evidence="1" id="KW-1133">Transmembrane helix</keyword>
<dbReference type="AlphaFoldDB" id="A0A8R1EJQ4"/>
<feature type="transmembrane region" description="Helical" evidence="1">
    <location>
        <begin position="289"/>
        <end position="311"/>
    </location>
</feature>
<organism evidence="2 3">
    <name type="scientific">Caenorhabditis japonica</name>
    <dbReference type="NCBI Taxonomy" id="281687"/>
    <lineage>
        <taxon>Eukaryota</taxon>
        <taxon>Metazoa</taxon>
        <taxon>Ecdysozoa</taxon>
        <taxon>Nematoda</taxon>
        <taxon>Chromadorea</taxon>
        <taxon>Rhabditida</taxon>
        <taxon>Rhabditina</taxon>
        <taxon>Rhabditomorpha</taxon>
        <taxon>Rhabditoidea</taxon>
        <taxon>Rhabditidae</taxon>
        <taxon>Peloderinae</taxon>
        <taxon>Caenorhabditis</taxon>
    </lineage>
</organism>
<keyword evidence="1" id="KW-0812">Transmembrane</keyword>
<keyword evidence="1" id="KW-0472">Membrane</keyword>
<dbReference type="EnsemblMetazoa" id="CJA38391.1">
    <property type="protein sequence ID" value="CJA38391.1"/>
    <property type="gene ID" value="WBGene00214238"/>
</dbReference>
<accession>A0A8R1EJQ4</accession>
<keyword evidence="3" id="KW-1185">Reference proteome</keyword>
<protein>
    <submittedName>
        <fullName evidence="2">Uncharacterized protein</fullName>
    </submittedName>
</protein>
<evidence type="ECO:0000313" key="3">
    <source>
        <dbReference type="Proteomes" id="UP000005237"/>
    </source>
</evidence>
<name>A0A8R1EJQ4_CAEJA</name>
<sequence>MEKFGVKAREVYDGLSGVWSILSKGEFRGSSLTFGLEEDSPAVATLFKVREGLQAIKGLFSGDDAGDIGAMFEKLSKTGGDAEVAIDGLTGAADENKSVLGQLWDVTKQVGDAVKSAGVSIVELGGDSVTVAASGLRVVGTRWVSWQITRRSHRARLSVSARRNPGSGELDSQRQLTAALNENSAAMRANIAAMGGVPPAAAQSTAARIRDAAATRAQSAAARIGAATTVTSSQALVRFATAQRVAATSNGVFVGGMRQATASAAMFGARVQSAGTAALGGMRTAAGGLAGFLTGPWGIAIAAAAAGFLLFSGSGQDAEQRAQEIQGAVSDLATTLHESGGAYTAAGQNAAAA</sequence>
<dbReference type="Proteomes" id="UP000005237">
    <property type="component" value="Unassembled WGS sequence"/>
</dbReference>
<reference evidence="2" key="2">
    <citation type="submission" date="2022-06" db="UniProtKB">
        <authorList>
            <consortium name="EnsemblMetazoa"/>
        </authorList>
    </citation>
    <scope>IDENTIFICATION</scope>
    <source>
        <strain evidence="2">DF5081</strain>
    </source>
</reference>
<evidence type="ECO:0000256" key="1">
    <source>
        <dbReference type="SAM" id="Phobius"/>
    </source>
</evidence>